<evidence type="ECO:0000313" key="3">
    <source>
        <dbReference type="EMBL" id="MDG3008204.1"/>
    </source>
</evidence>
<evidence type="ECO:0000313" key="4">
    <source>
        <dbReference type="Proteomes" id="UP001216907"/>
    </source>
</evidence>
<organism evidence="3 4">
    <name type="scientific">Paludisphaera mucosa</name>
    <dbReference type="NCBI Taxonomy" id="3030827"/>
    <lineage>
        <taxon>Bacteria</taxon>
        <taxon>Pseudomonadati</taxon>
        <taxon>Planctomycetota</taxon>
        <taxon>Planctomycetia</taxon>
        <taxon>Isosphaerales</taxon>
        <taxon>Isosphaeraceae</taxon>
        <taxon>Paludisphaera</taxon>
    </lineage>
</organism>
<evidence type="ECO:0000256" key="2">
    <source>
        <dbReference type="SAM" id="SignalP"/>
    </source>
</evidence>
<feature type="signal peptide" evidence="2">
    <location>
        <begin position="1"/>
        <end position="20"/>
    </location>
</feature>
<comment type="caution">
    <text evidence="3">The sequence shown here is derived from an EMBL/GenBank/DDBJ whole genome shotgun (WGS) entry which is preliminary data.</text>
</comment>
<keyword evidence="2" id="KW-0732">Signal</keyword>
<sequence length="131" mass="12767">MTRILVRSLLAASLIVAAWASTSEACHRRRKAAAQPVCYAATQSYAGYASPSPTGQYDPSGGYAAPAAGAAYPAGAYPDAAYPGGAYPGGAYPGGGYDLGRPGYNPGGLGGPASGIGVRPGLGAGGFGPGR</sequence>
<dbReference type="Proteomes" id="UP001216907">
    <property type="component" value="Unassembled WGS sequence"/>
</dbReference>
<feature type="region of interest" description="Disordered" evidence="1">
    <location>
        <begin position="110"/>
        <end position="131"/>
    </location>
</feature>
<feature type="chain" id="PRO_5047334411" evidence="2">
    <location>
        <begin position="21"/>
        <end position="131"/>
    </location>
</feature>
<keyword evidence="4" id="KW-1185">Reference proteome</keyword>
<dbReference type="EMBL" id="JARRAG010000003">
    <property type="protein sequence ID" value="MDG3008204.1"/>
    <property type="molecule type" value="Genomic_DNA"/>
</dbReference>
<proteinExistence type="predicted"/>
<name>A0ABT6FL14_9BACT</name>
<dbReference type="RefSeq" id="WP_277864531.1">
    <property type="nucleotide sequence ID" value="NZ_JARRAG010000003.1"/>
</dbReference>
<accession>A0ABT6FL14</accession>
<protein>
    <submittedName>
        <fullName evidence="3">Uncharacterized protein</fullName>
    </submittedName>
</protein>
<reference evidence="3 4" key="1">
    <citation type="submission" date="2023-03" db="EMBL/GenBank/DDBJ databases">
        <title>Paludisphaera mucosa sp. nov. a novel planctomycete from northern fen.</title>
        <authorList>
            <person name="Ivanova A."/>
        </authorList>
    </citation>
    <scope>NUCLEOTIDE SEQUENCE [LARGE SCALE GENOMIC DNA]</scope>
    <source>
        <strain evidence="3 4">Pla2</strain>
    </source>
</reference>
<gene>
    <name evidence="3" type="ORF">PZE19_30930</name>
</gene>
<evidence type="ECO:0000256" key="1">
    <source>
        <dbReference type="SAM" id="MobiDB-lite"/>
    </source>
</evidence>